<dbReference type="AlphaFoldDB" id="A0AA40G6A6"/>
<protein>
    <submittedName>
        <fullName evidence="2">Uncharacterized protein</fullName>
    </submittedName>
</protein>
<dbReference type="Proteomes" id="UP001177670">
    <property type="component" value="Unassembled WGS sequence"/>
</dbReference>
<sequence>MGGGRGEREVLAVEHKRRKEAGEIQEKRVAQRAQEAKKGPAGALGHRHDCRT</sequence>
<organism evidence="2 3">
    <name type="scientific">Melipona bicolor</name>
    <dbReference type="NCBI Taxonomy" id="60889"/>
    <lineage>
        <taxon>Eukaryota</taxon>
        <taxon>Metazoa</taxon>
        <taxon>Ecdysozoa</taxon>
        <taxon>Arthropoda</taxon>
        <taxon>Hexapoda</taxon>
        <taxon>Insecta</taxon>
        <taxon>Pterygota</taxon>
        <taxon>Neoptera</taxon>
        <taxon>Endopterygota</taxon>
        <taxon>Hymenoptera</taxon>
        <taxon>Apocrita</taxon>
        <taxon>Aculeata</taxon>
        <taxon>Apoidea</taxon>
        <taxon>Anthophila</taxon>
        <taxon>Apidae</taxon>
        <taxon>Melipona</taxon>
    </lineage>
</organism>
<gene>
    <name evidence="2" type="ORF">K0M31_015955</name>
</gene>
<evidence type="ECO:0000256" key="1">
    <source>
        <dbReference type="SAM" id="MobiDB-lite"/>
    </source>
</evidence>
<accession>A0AA40G6A6</accession>
<keyword evidence="3" id="KW-1185">Reference proteome</keyword>
<comment type="caution">
    <text evidence="2">The sequence shown here is derived from an EMBL/GenBank/DDBJ whole genome shotgun (WGS) entry which is preliminary data.</text>
</comment>
<dbReference type="EMBL" id="JAHYIQ010000005">
    <property type="protein sequence ID" value="KAK1131796.1"/>
    <property type="molecule type" value="Genomic_DNA"/>
</dbReference>
<evidence type="ECO:0000313" key="3">
    <source>
        <dbReference type="Proteomes" id="UP001177670"/>
    </source>
</evidence>
<proteinExistence type="predicted"/>
<evidence type="ECO:0000313" key="2">
    <source>
        <dbReference type="EMBL" id="KAK1131796.1"/>
    </source>
</evidence>
<feature type="compositionally biased region" description="Basic and acidic residues" evidence="1">
    <location>
        <begin position="1"/>
        <end position="38"/>
    </location>
</feature>
<reference evidence="2" key="1">
    <citation type="submission" date="2021-10" db="EMBL/GenBank/DDBJ databases">
        <title>Melipona bicolor Genome sequencing and assembly.</title>
        <authorList>
            <person name="Araujo N.S."/>
            <person name="Arias M.C."/>
        </authorList>
    </citation>
    <scope>NUCLEOTIDE SEQUENCE</scope>
    <source>
        <strain evidence="2">USP_2M_L1-L4_2017</strain>
        <tissue evidence="2">Whole body</tissue>
    </source>
</reference>
<feature type="region of interest" description="Disordered" evidence="1">
    <location>
        <begin position="1"/>
        <end position="52"/>
    </location>
</feature>
<name>A0AA40G6A6_9HYME</name>